<evidence type="ECO:0000259" key="6">
    <source>
        <dbReference type="Pfam" id="PF04932"/>
    </source>
</evidence>
<evidence type="ECO:0000259" key="8">
    <source>
        <dbReference type="Pfam" id="PF15864"/>
    </source>
</evidence>
<dbReference type="InterPro" id="IPR051533">
    <property type="entry name" value="WaaL-like"/>
</dbReference>
<feature type="domain" description="Protein glycosylation ligase" evidence="8">
    <location>
        <begin position="172"/>
        <end position="195"/>
    </location>
</feature>
<keyword evidence="2 5" id="KW-0812">Transmembrane</keyword>
<protein>
    <submittedName>
        <fullName evidence="9">PglL family O-oligosaccharyltransferase</fullName>
    </submittedName>
</protein>
<feature type="transmembrane region" description="Helical" evidence="5">
    <location>
        <begin position="137"/>
        <end position="157"/>
    </location>
</feature>
<gene>
    <name evidence="9" type="ORF">R8Z52_04120</name>
</gene>
<keyword evidence="10" id="KW-1185">Reference proteome</keyword>
<feature type="transmembrane region" description="Helical" evidence="5">
    <location>
        <begin position="55"/>
        <end position="72"/>
    </location>
</feature>
<feature type="transmembrane region" description="Helical" evidence="5">
    <location>
        <begin position="441"/>
        <end position="460"/>
    </location>
</feature>
<evidence type="ECO:0000256" key="5">
    <source>
        <dbReference type="SAM" id="Phobius"/>
    </source>
</evidence>
<keyword evidence="3 5" id="KW-1133">Transmembrane helix</keyword>
<evidence type="ECO:0000256" key="4">
    <source>
        <dbReference type="ARBA" id="ARBA00023136"/>
    </source>
</evidence>
<evidence type="ECO:0000313" key="9">
    <source>
        <dbReference type="EMBL" id="WPC74426.1"/>
    </source>
</evidence>
<organism evidence="9 10">
    <name type="scientific">Vibrio porteresiae DSM 19223</name>
    <dbReference type="NCBI Taxonomy" id="1123496"/>
    <lineage>
        <taxon>Bacteria</taxon>
        <taxon>Pseudomonadati</taxon>
        <taxon>Pseudomonadota</taxon>
        <taxon>Gammaproteobacteria</taxon>
        <taxon>Vibrionales</taxon>
        <taxon>Vibrionaceae</taxon>
        <taxon>Vibrio</taxon>
    </lineage>
</organism>
<sequence>MAILLLSGTKLEPQAPVVPLNKAFIYAIALIYIYAMHFFMSNPGGSGLSLSFNDTTWIAVSIASGIGLYQLGNNLKLRYSKLTIGLFIACVLMTIPVLYSNASSAESSLRLVGLWSGWGFFLLLQQFRFSNKERQRLLWLIIIATLMEAIFGLYQYFGAPERTDGTLRFLRPYGIFQQPNVMASFMATGFVLAGYMLARQPQKYNRRIVEISLLYITLFVSTLLLVVLASRTGWLALLLTTLLLIPYQYKYAPRRRLVAWLAIIVLGITSGLSAVHIQGNAGFVINKADLQSPRRYTFPQTLDMVIEKPFTGYGYGKFESEYLLYTARQHQLNPTYHAGLPSMDHPHNELLYWAVEGGLLPIVGIFIAVGFVFIRLYHTKKDTRLALFALLVPISLHTQLEYPFYHSTAHWITFLILLYWIDQRSAKYRYWAFHHWIKAGLRILSLLVPLLTTAFMVTALQTNYVLIRFERLAPHDPALLNKVTNLYVWQDRYDWDVYSTYLEMGLQQHEAKYIQPFIDWSLGIIKRKPRPEFYKNLIIAYQSIGEASRAEQIRAEAKFLFPEVEFDSVQYVDPVSISAASGASSAIPEGH</sequence>
<feature type="transmembrane region" description="Helical" evidence="5">
    <location>
        <begin position="257"/>
        <end position="277"/>
    </location>
</feature>
<feature type="transmembrane region" description="Helical" evidence="5">
    <location>
        <begin position="108"/>
        <end position="125"/>
    </location>
</feature>
<accession>A0ABZ0QD87</accession>
<reference evidence="9 10" key="1">
    <citation type="submission" date="2023-11" db="EMBL/GenBank/DDBJ databases">
        <title>Plant-associative lifestyle of Vibrio porteresiae and its evolutionary dynamics.</title>
        <authorList>
            <person name="Rameshkumar N."/>
            <person name="Kirti K."/>
        </authorList>
    </citation>
    <scope>NUCLEOTIDE SEQUENCE [LARGE SCALE GENOMIC DNA]</scope>
    <source>
        <strain evidence="9 10">MSSRF30</strain>
    </source>
</reference>
<dbReference type="Pfam" id="PF15864">
    <property type="entry name" value="PglL_A"/>
    <property type="match status" value="1"/>
</dbReference>
<dbReference type="RefSeq" id="WP_261894640.1">
    <property type="nucleotide sequence ID" value="NZ_AP024895.1"/>
</dbReference>
<name>A0ABZ0QD87_9VIBR</name>
<feature type="transmembrane region" description="Helical" evidence="5">
    <location>
        <begin position="23"/>
        <end position="40"/>
    </location>
</feature>
<dbReference type="InterPro" id="IPR007016">
    <property type="entry name" value="O-antigen_ligase-rel_domated"/>
</dbReference>
<evidence type="ECO:0000256" key="1">
    <source>
        <dbReference type="ARBA" id="ARBA00004141"/>
    </source>
</evidence>
<feature type="transmembrane region" description="Helical" evidence="5">
    <location>
        <begin position="177"/>
        <end position="197"/>
    </location>
</feature>
<feature type="transmembrane region" description="Helical" evidence="5">
    <location>
        <begin position="350"/>
        <end position="376"/>
    </location>
</feature>
<dbReference type="InterPro" id="IPR021797">
    <property type="entry name" value="Wzy_C_2"/>
</dbReference>
<dbReference type="Pfam" id="PF11846">
    <property type="entry name" value="Wzy_C_2"/>
    <property type="match status" value="1"/>
</dbReference>
<dbReference type="Proteomes" id="UP001304071">
    <property type="component" value="Chromosome 1"/>
</dbReference>
<dbReference type="PANTHER" id="PTHR37422:SF21">
    <property type="entry name" value="EXOQ-LIKE PROTEIN"/>
    <property type="match status" value="1"/>
</dbReference>
<keyword evidence="4 5" id="KW-0472">Membrane</keyword>
<dbReference type="PANTHER" id="PTHR37422">
    <property type="entry name" value="TEICHURONIC ACID BIOSYNTHESIS PROTEIN TUAE"/>
    <property type="match status" value="1"/>
</dbReference>
<dbReference type="InterPro" id="IPR031726">
    <property type="entry name" value="PglL_A"/>
</dbReference>
<feature type="transmembrane region" description="Helical" evidence="5">
    <location>
        <begin position="234"/>
        <end position="250"/>
    </location>
</feature>
<feature type="domain" description="O-antigen ligase-related" evidence="6">
    <location>
        <begin position="217"/>
        <end position="362"/>
    </location>
</feature>
<dbReference type="Pfam" id="PF04932">
    <property type="entry name" value="Wzy_C"/>
    <property type="match status" value="1"/>
</dbReference>
<feature type="transmembrane region" description="Helical" evidence="5">
    <location>
        <begin position="84"/>
        <end position="102"/>
    </location>
</feature>
<evidence type="ECO:0000256" key="2">
    <source>
        <dbReference type="ARBA" id="ARBA00022692"/>
    </source>
</evidence>
<comment type="subcellular location">
    <subcellularLocation>
        <location evidence="1">Membrane</location>
        <topology evidence="1">Multi-pass membrane protein</topology>
    </subcellularLocation>
</comment>
<feature type="transmembrane region" description="Helical" evidence="5">
    <location>
        <begin position="209"/>
        <end position="228"/>
    </location>
</feature>
<feature type="domain" description="Virulence factor membrane-bound polymerase C-terminal" evidence="7">
    <location>
        <begin position="386"/>
        <end position="573"/>
    </location>
</feature>
<dbReference type="EMBL" id="CP138203">
    <property type="protein sequence ID" value="WPC74426.1"/>
    <property type="molecule type" value="Genomic_DNA"/>
</dbReference>
<evidence type="ECO:0000313" key="10">
    <source>
        <dbReference type="Proteomes" id="UP001304071"/>
    </source>
</evidence>
<evidence type="ECO:0000256" key="3">
    <source>
        <dbReference type="ARBA" id="ARBA00022989"/>
    </source>
</evidence>
<evidence type="ECO:0000259" key="7">
    <source>
        <dbReference type="Pfam" id="PF11846"/>
    </source>
</evidence>
<proteinExistence type="predicted"/>